<sequence>MDASTEAPDTPAIPWDTLHASIWRAVLQQLPPRQRCQAAVVCSSWRRHALSLCSQHLTLSLHSSRSCGALGLWLRWHGHTLTSLDITDSYYTHERVQGASRIRPVDRLALLQGLHGGGRPLASLTSLRLRLDELSPADAAVLGLCACPCLTSLQLDSNGSSIGVAGAQGLAPLSQLQALLAPAQSLGDEGLRIICVSMPRLATINLHNDGHVTDDGLPYLARLRHLTSMDLQGSISITNRGMSSLAQCVPQLQELNISWCAGVDDYGLGQLCSLTALTALNLAATGISFTDATVLQALSQLSALARLRLDRLAVGEPQLEALAAALPSLQDLSLAYNSRLASFASLRALSGLSQLTRLDVSHPQKLQHPGACIPALFDLTQLCSLSASYVMPQLPQASFYGPFAAQLAAGQSWLADAADAGAAACSAAAECTAAAAANSVSRHKPTDDLWQRLARNLSGMQHLTELHFQGNFSSPWGSDHHCGVHHTPAPPLPQPAPAASTAAAAAAAVALLAPPAADGPAGGHQVATLLHALANVQPQPPLRLLRLSLSHPKDMPLHDAQAVASVHAGLLELVAGHLARLVVAADGSSNNGSGKSSGCGSSKEPAATASADAAVTAAAAPLDVQSNASCSSSGQASIGTLLPAVLASDGKQHAWWRERLPLQPPGFSHREQLMPLAGGADSSSQVMEGFCLTPSEAAALVKQLLPSLQLLQLTTKPFEQDSSGLGLVTWPT</sequence>
<evidence type="ECO:0000313" key="3">
    <source>
        <dbReference type="EMBL" id="SZX66493.1"/>
    </source>
</evidence>
<dbReference type="InterPro" id="IPR006553">
    <property type="entry name" value="Leu-rich_rpt_Cys-con_subtyp"/>
</dbReference>
<dbReference type="SMART" id="SM00367">
    <property type="entry name" value="LRR_CC"/>
    <property type="match status" value="4"/>
</dbReference>
<comment type="subcellular location">
    <subcellularLocation>
        <location evidence="1">Cytoplasm</location>
        <location evidence="1">Cytoskeleton</location>
        <location evidence="1">Cilium axoneme</location>
    </subcellularLocation>
</comment>
<dbReference type="PANTHER" id="PTHR13318:SF190">
    <property type="entry name" value="PARTNER OF PAIRED, ISOFORM B"/>
    <property type="match status" value="1"/>
</dbReference>
<dbReference type="SUPFAM" id="SSF81383">
    <property type="entry name" value="F-box domain"/>
    <property type="match status" value="1"/>
</dbReference>
<dbReference type="InterPro" id="IPR032675">
    <property type="entry name" value="LRR_dom_sf"/>
</dbReference>
<proteinExistence type="predicted"/>
<evidence type="ECO:0000313" key="4">
    <source>
        <dbReference type="EMBL" id="SZX74321.1"/>
    </source>
</evidence>
<accession>A0A383VNJ6</accession>
<dbReference type="AlphaFoldDB" id="A0A383VNJ6"/>
<dbReference type="EMBL" id="FNXT01001212">
    <property type="protein sequence ID" value="SZX74321.1"/>
    <property type="molecule type" value="Genomic_DNA"/>
</dbReference>
<dbReference type="GO" id="GO:0005930">
    <property type="term" value="C:axoneme"/>
    <property type="evidence" value="ECO:0007669"/>
    <property type="project" value="UniProtKB-SubCell"/>
</dbReference>
<evidence type="ECO:0000259" key="2">
    <source>
        <dbReference type="Pfam" id="PF00646"/>
    </source>
</evidence>
<dbReference type="GO" id="GO:0031146">
    <property type="term" value="P:SCF-dependent proteasomal ubiquitin-dependent protein catabolic process"/>
    <property type="evidence" value="ECO:0007669"/>
    <property type="project" value="TreeGrafter"/>
</dbReference>
<dbReference type="GO" id="GO:0019005">
    <property type="term" value="C:SCF ubiquitin ligase complex"/>
    <property type="evidence" value="ECO:0007669"/>
    <property type="project" value="TreeGrafter"/>
</dbReference>
<dbReference type="Gene3D" id="3.80.10.10">
    <property type="entry name" value="Ribonuclease Inhibitor"/>
    <property type="match status" value="2"/>
</dbReference>
<keyword evidence="5" id="KW-1185">Reference proteome</keyword>
<dbReference type="STRING" id="3088.A0A383VNJ6"/>
<feature type="domain" description="F-box" evidence="2">
    <location>
        <begin position="21"/>
        <end position="52"/>
    </location>
</feature>
<dbReference type="InterPro" id="IPR036047">
    <property type="entry name" value="F-box-like_dom_sf"/>
</dbReference>
<evidence type="ECO:0000313" key="5">
    <source>
        <dbReference type="Proteomes" id="UP000256970"/>
    </source>
</evidence>
<reference evidence="3 5" key="1">
    <citation type="submission" date="2016-10" db="EMBL/GenBank/DDBJ databases">
        <authorList>
            <person name="Cai Z."/>
        </authorList>
    </citation>
    <scope>NUCLEOTIDE SEQUENCE [LARGE SCALE GENOMIC DNA]</scope>
</reference>
<dbReference type="PANTHER" id="PTHR13318">
    <property type="entry name" value="PARTNER OF PAIRED, ISOFORM B-RELATED"/>
    <property type="match status" value="1"/>
</dbReference>
<dbReference type="Pfam" id="PF00646">
    <property type="entry name" value="F-box"/>
    <property type="match status" value="1"/>
</dbReference>
<gene>
    <name evidence="4" type="ORF">BQ4739_LOCUS14609</name>
    <name evidence="3" type="ORF">BQ4739_LOCUS6902</name>
</gene>
<dbReference type="InterPro" id="IPR001810">
    <property type="entry name" value="F-box_dom"/>
</dbReference>
<protein>
    <recommendedName>
        <fullName evidence="2">F-box domain-containing protein</fullName>
    </recommendedName>
</protein>
<dbReference type="EMBL" id="FNXT01000707">
    <property type="protein sequence ID" value="SZX66493.1"/>
    <property type="molecule type" value="Genomic_DNA"/>
</dbReference>
<name>A0A383VNJ6_TETOB</name>
<organism evidence="3 5">
    <name type="scientific">Tetradesmus obliquus</name>
    <name type="common">Green alga</name>
    <name type="synonym">Acutodesmus obliquus</name>
    <dbReference type="NCBI Taxonomy" id="3088"/>
    <lineage>
        <taxon>Eukaryota</taxon>
        <taxon>Viridiplantae</taxon>
        <taxon>Chlorophyta</taxon>
        <taxon>core chlorophytes</taxon>
        <taxon>Chlorophyceae</taxon>
        <taxon>CS clade</taxon>
        <taxon>Sphaeropleales</taxon>
        <taxon>Scenedesmaceae</taxon>
        <taxon>Tetradesmus</taxon>
    </lineage>
</organism>
<dbReference type="SUPFAM" id="SSF52047">
    <property type="entry name" value="RNI-like"/>
    <property type="match status" value="1"/>
</dbReference>
<dbReference type="Proteomes" id="UP000256970">
    <property type="component" value="Unassembled WGS sequence"/>
</dbReference>
<evidence type="ECO:0000256" key="1">
    <source>
        <dbReference type="ARBA" id="ARBA00004430"/>
    </source>
</evidence>